<evidence type="ECO:0000313" key="5">
    <source>
        <dbReference type="Proteomes" id="UP000778970"/>
    </source>
</evidence>
<dbReference type="InterPro" id="IPR036390">
    <property type="entry name" value="WH_DNA-bd_sf"/>
</dbReference>
<comment type="similarity">
    <text evidence="1">Belongs to the ROK (NagC/XylR) family.</text>
</comment>
<dbReference type="GO" id="GO:0003700">
    <property type="term" value="F:DNA-binding transcription factor activity"/>
    <property type="evidence" value="ECO:0007669"/>
    <property type="project" value="InterPro"/>
</dbReference>
<feature type="region of interest" description="Disordered" evidence="2">
    <location>
        <begin position="408"/>
        <end position="431"/>
    </location>
</feature>
<dbReference type="EMBL" id="NRRE01000022">
    <property type="protein sequence ID" value="MBK1697202.1"/>
    <property type="molecule type" value="Genomic_DNA"/>
</dbReference>
<dbReference type="SUPFAM" id="SSF53067">
    <property type="entry name" value="Actin-like ATPase domain"/>
    <property type="match status" value="1"/>
</dbReference>
<dbReference type="PANTHER" id="PTHR18964">
    <property type="entry name" value="ROK (REPRESSOR, ORF, KINASE) FAMILY"/>
    <property type="match status" value="1"/>
</dbReference>
<dbReference type="RefSeq" id="WP_051431932.1">
    <property type="nucleotide sequence ID" value="NZ_NRRE01000022.1"/>
</dbReference>
<name>A0A934QI94_9PROT</name>
<evidence type="ECO:0000313" key="4">
    <source>
        <dbReference type="EMBL" id="MBK1697202.1"/>
    </source>
</evidence>
<reference evidence="4" key="2">
    <citation type="journal article" date="2020" name="Microorganisms">
        <title>Osmotic Adaptation and Compatible Solute Biosynthesis of Phototrophic Bacteria as Revealed from Genome Analyses.</title>
        <authorList>
            <person name="Imhoff J.F."/>
            <person name="Rahn T."/>
            <person name="Kunzel S."/>
            <person name="Keller A."/>
            <person name="Neulinger S.C."/>
        </authorList>
    </citation>
    <scope>NUCLEOTIDE SEQUENCE</scope>
    <source>
        <strain evidence="4">DSM 9154</strain>
    </source>
</reference>
<gene>
    <name evidence="4" type="ORF">CKO21_08070</name>
</gene>
<organism evidence="4 5">
    <name type="scientific">Rhodovibrio salinarum</name>
    <dbReference type="NCBI Taxonomy" id="1087"/>
    <lineage>
        <taxon>Bacteria</taxon>
        <taxon>Pseudomonadati</taxon>
        <taxon>Pseudomonadota</taxon>
        <taxon>Alphaproteobacteria</taxon>
        <taxon>Rhodospirillales</taxon>
        <taxon>Rhodovibrionaceae</taxon>
        <taxon>Rhodovibrio</taxon>
    </lineage>
</organism>
<protein>
    <submittedName>
        <fullName evidence="4">ROK family transcriptional regulator</fullName>
    </submittedName>
</protein>
<dbReference type="InterPro" id="IPR036388">
    <property type="entry name" value="WH-like_DNA-bd_sf"/>
</dbReference>
<dbReference type="Proteomes" id="UP000778970">
    <property type="component" value="Unassembled WGS sequence"/>
</dbReference>
<sequence>MARDTDGYGEQSDDQRGGDRAGLRAYNERLILSVIRQRGPLSKAELARVTGLSAQGVSIIVSGLLKEKLVRKESKVRGNVGQPYTPIALHPRGRFSVGIKIGRRNLEVVLLDFVGTVIAHERMDYAGPYRQQVIASAQDALSRTLDTLSAEERQRTIGIGIAMPGDMHAWASELGLEPGALDDWQGADPADELQAATGLPTFPYNDITASCAAEMYFGEAITARSVVYLFVGGFIGGGIVLDGRLHTGSRGNAGALGSMPMDSANGTEGPPDQLIHRASLIFLQRDLNAAGLDGPGLIAGRVDDLRGEEIFQAWCARAGAAIARTVVCAASVFDFEQAVIDGVMRADWQDRLVHKVRHTLTDLNLSGLSPITIETGSVGEQAPALGAALMPLTLRFTPHADLLVKQTPTTETLSSAGADDSVGNRLVQSES</sequence>
<reference evidence="4" key="1">
    <citation type="submission" date="2017-08" db="EMBL/GenBank/DDBJ databases">
        <authorList>
            <person name="Imhoff J.F."/>
            <person name="Rahn T."/>
            <person name="Kuenzel S."/>
            <person name="Neulinger S.C."/>
        </authorList>
    </citation>
    <scope>NUCLEOTIDE SEQUENCE</scope>
    <source>
        <strain evidence="4">DSM 9154</strain>
    </source>
</reference>
<evidence type="ECO:0000259" key="3">
    <source>
        <dbReference type="Pfam" id="PF12802"/>
    </source>
</evidence>
<dbReference type="Gene3D" id="1.10.10.10">
    <property type="entry name" value="Winged helix-like DNA-binding domain superfamily/Winged helix DNA-binding domain"/>
    <property type="match status" value="1"/>
</dbReference>
<dbReference type="Pfam" id="PF00480">
    <property type="entry name" value="ROK"/>
    <property type="match status" value="1"/>
</dbReference>
<dbReference type="Pfam" id="PF12802">
    <property type="entry name" value="MarR_2"/>
    <property type="match status" value="1"/>
</dbReference>
<feature type="region of interest" description="Disordered" evidence="2">
    <location>
        <begin position="1"/>
        <end position="20"/>
    </location>
</feature>
<proteinExistence type="inferred from homology"/>
<feature type="domain" description="HTH marR-type" evidence="3">
    <location>
        <begin position="30"/>
        <end position="74"/>
    </location>
</feature>
<dbReference type="AlphaFoldDB" id="A0A934QI94"/>
<comment type="caution">
    <text evidence="4">The sequence shown here is derived from an EMBL/GenBank/DDBJ whole genome shotgun (WGS) entry which is preliminary data.</text>
</comment>
<dbReference type="PANTHER" id="PTHR18964:SF149">
    <property type="entry name" value="BIFUNCTIONAL UDP-N-ACETYLGLUCOSAMINE 2-EPIMERASE_N-ACETYLMANNOSAMINE KINASE"/>
    <property type="match status" value="1"/>
</dbReference>
<evidence type="ECO:0000256" key="1">
    <source>
        <dbReference type="ARBA" id="ARBA00006479"/>
    </source>
</evidence>
<dbReference type="SUPFAM" id="SSF46785">
    <property type="entry name" value="Winged helix' DNA-binding domain"/>
    <property type="match status" value="1"/>
</dbReference>
<dbReference type="InterPro" id="IPR000600">
    <property type="entry name" value="ROK"/>
</dbReference>
<accession>A0A934QI94</accession>
<dbReference type="Gene3D" id="3.30.420.40">
    <property type="match status" value="2"/>
</dbReference>
<dbReference type="InterPro" id="IPR000835">
    <property type="entry name" value="HTH_MarR-typ"/>
</dbReference>
<evidence type="ECO:0000256" key="2">
    <source>
        <dbReference type="SAM" id="MobiDB-lite"/>
    </source>
</evidence>
<dbReference type="InterPro" id="IPR043129">
    <property type="entry name" value="ATPase_NBD"/>
</dbReference>
<keyword evidence="5" id="KW-1185">Reference proteome</keyword>